<sequence>MTQTGGKLVTIFGGSGFIGTQLTQELARRGYRIRVAVRRPDLAGHVRMFGFPGQIQPIQANLRYPESVARAVEGADIVINLVGILFEKGKQRFAAVQAQGAKVVAEAAKAAGAERLVHMSAIGASETSASAYARSKALGEIEVLKAFPDAIIIRPSIVFGSDDGFFNLFGMLARISPVMPLIGGNTKFQPVYVADVAQAFALAAEGAVKGGKVYELGGPDVETMRQLMERVLSETRRKRLLFPVPFGLAKLKASFLALLPRPLLTPDQVVQLRIDNVVSPEAIKQKRTFAAFGITPTGMDIVLPTYMWRFRKHGEFDRNVVA</sequence>
<evidence type="ECO:0000259" key="1">
    <source>
        <dbReference type="Pfam" id="PF01370"/>
    </source>
</evidence>
<dbReference type="OrthoDB" id="9776313at2"/>
<dbReference type="InterPro" id="IPR036291">
    <property type="entry name" value="NAD(P)-bd_dom_sf"/>
</dbReference>
<dbReference type="PANTHER" id="PTHR12126">
    <property type="entry name" value="NADH-UBIQUINONE OXIDOREDUCTASE 39 KDA SUBUNIT-RELATED"/>
    <property type="match status" value="1"/>
</dbReference>
<dbReference type="Pfam" id="PF01370">
    <property type="entry name" value="Epimerase"/>
    <property type="match status" value="1"/>
</dbReference>
<dbReference type="Gene3D" id="3.40.50.720">
    <property type="entry name" value="NAD(P)-binding Rossmann-like Domain"/>
    <property type="match status" value="1"/>
</dbReference>
<dbReference type="CDD" id="cd05271">
    <property type="entry name" value="NDUFA9_like_SDR_a"/>
    <property type="match status" value="1"/>
</dbReference>
<protein>
    <submittedName>
        <fullName evidence="2">3-beta-hydroxy-Delta(5)-steroid dehydrogenase</fullName>
    </submittedName>
</protein>
<organism evidence="2 3">
    <name type="scientific">Pelagibacterium lentulum</name>
    <dbReference type="NCBI Taxonomy" id="2029865"/>
    <lineage>
        <taxon>Bacteria</taxon>
        <taxon>Pseudomonadati</taxon>
        <taxon>Pseudomonadota</taxon>
        <taxon>Alphaproteobacteria</taxon>
        <taxon>Hyphomicrobiales</taxon>
        <taxon>Devosiaceae</taxon>
        <taxon>Pelagibacterium</taxon>
    </lineage>
</organism>
<dbReference type="InterPro" id="IPR001509">
    <property type="entry name" value="Epimerase_deHydtase"/>
</dbReference>
<keyword evidence="3" id="KW-1185">Reference proteome</keyword>
<dbReference type="InterPro" id="IPR051207">
    <property type="entry name" value="ComplexI_NDUFA9_subunit"/>
</dbReference>
<name>A0A916R983_9HYPH</name>
<dbReference type="SUPFAM" id="SSF51735">
    <property type="entry name" value="NAD(P)-binding Rossmann-fold domains"/>
    <property type="match status" value="1"/>
</dbReference>
<dbReference type="EMBL" id="BMKB01000001">
    <property type="protein sequence ID" value="GGA37926.1"/>
    <property type="molecule type" value="Genomic_DNA"/>
</dbReference>
<dbReference type="AlphaFoldDB" id="A0A916R983"/>
<evidence type="ECO:0000313" key="3">
    <source>
        <dbReference type="Proteomes" id="UP000596977"/>
    </source>
</evidence>
<dbReference type="PANTHER" id="PTHR12126:SF11">
    <property type="entry name" value="NADH DEHYDROGENASE [UBIQUINONE] 1 ALPHA SUBCOMPLEX SUBUNIT 9, MITOCHONDRIAL"/>
    <property type="match status" value="1"/>
</dbReference>
<comment type="caution">
    <text evidence="2">The sequence shown here is derived from an EMBL/GenBank/DDBJ whole genome shotgun (WGS) entry which is preliminary data.</text>
</comment>
<dbReference type="FunFam" id="3.40.50.720:FF:000702">
    <property type="entry name" value="NADH dehydrogenase (Ubiquinone)"/>
    <property type="match status" value="1"/>
</dbReference>
<dbReference type="GO" id="GO:0044877">
    <property type="term" value="F:protein-containing complex binding"/>
    <property type="evidence" value="ECO:0007669"/>
    <property type="project" value="TreeGrafter"/>
</dbReference>
<proteinExistence type="predicted"/>
<accession>A0A916R983</accession>
<gene>
    <name evidence="2" type="ORF">GCM10011499_04140</name>
</gene>
<evidence type="ECO:0000313" key="2">
    <source>
        <dbReference type="EMBL" id="GGA37926.1"/>
    </source>
</evidence>
<dbReference type="RefSeq" id="WP_127073536.1">
    <property type="nucleotide sequence ID" value="NZ_BMKB01000001.1"/>
</dbReference>
<dbReference type="Proteomes" id="UP000596977">
    <property type="component" value="Unassembled WGS sequence"/>
</dbReference>
<feature type="domain" description="NAD-dependent epimerase/dehydratase" evidence="1">
    <location>
        <begin position="9"/>
        <end position="217"/>
    </location>
</feature>
<reference evidence="2 3" key="1">
    <citation type="journal article" date="2014" name="Int. J. Syst. Evol. Microbiol.">
        <title>Complete genome sequence of Corynebacterium casei LMG S-19264T (=DSM 44701T), isolated from a smear-ripened cheese.</title>
        <authorList>
            <consortium name="US DOE Joint Genome Institute (JGI-PGF)"/>
            <person name="Walter F."/>
            <person name="Albersmeier A."/>
            <person name="Kalinowski J."/>
            <person name="Ruckert C."/>
        </authorList>
    </citation>
    <scope>NUCLEOTIDE SEQUENCE [LARGE SCALE GENOMIC DNA]</scope>
    <source>
        <strain evidence="2 3">CGMCC 1.15896</strain>
    </source>
</reference>